<dbReference type="PANTHER" id="PTHR11440">
    <property type="entry name" value="LECITHIN-CHOLESTEROL ACYLTRANSFERASE-RELATED"/>
    <property type="match status" value="1"/>
</dbReference>
<dbReference type="InterPro" id="IPR012908">
    <property type="entry name" value="PGAP1-ab_dom-like"/>
</dbReference>
<evidence type="ECO:0000313" key="5">
    <source>
        <dbReference type="EMBL" id="KAK4447920.1"/>
    </source>
</evidence>
<proteinExistence type="inferred from homology"/>
<reference evidence="5" key="1">
    <citation type="journal article" date="2023" name="Mol. Phylogenet. Evol.">
        <title>Genome-scale phylogeny and comparative genomics of the fungal order Sordariales.</title>
        <authorList>
            <person name="Hensen N."/>
            <person name="Bonometti L."/>
            <person name="Westerberg I."/>
            <person name="Brannstrom I.O."/>
            <person name="Guillou S."/>
            <person name="Cros-Aarteil S."/>
            <person name="Calhoun S."/>
            <person name="Haridas S."/>
            <person name="Kuo A."/>
            <person name="Mondo S."/>
            <person name="Pangilinan J."/>
            <person name="Riley R."/>
            <person name="LaButti K."/>
            <person name="Andreopoulos B."/>
            <person name="Lipzen A."/>
            <person name="Chen C."/>
            <person name="Yan M."/>
            <person name="Daum C."/>
            <person name="Ng V."/>
            <person name="Clum A."/>
            <person name="Steindorff A."/>
            <person name="Ohm R.A."/>
            <person name="Martin F."/>
            <person name="Silar P."/>
            <person name="Natvig D.O."/>
            <person name="Lalanne C."/>
            <person name="Gautier V."/>
            <person name="Ament-Velasquez S.L."/>
            <person name="Kruys A."/>
            <person name="Hutchinson M.I."/>
            <person name="Powell A.J."/>
            <person name="Barry K."/>
            <person name="Miller A.N."/>
            <person name="Grigoriev I.V."/>
            <person name="Debuchy R."/>
            <person name="Gladieux P."/>
            <person name="Hiltunen Thoren M."/>
            <person name="Johannesson H."/>
        </authorList>
    </citation>
    <scope>NUCLEOTIDE SEQUENCE</scope>
    <source>
        <strain evidence="5">PSN243</strain>
    </source>
</reference>
<dbReference type="AlphaFoldDB" id="A0AAV9GKG0"/>
<dbReference type="Pfam" id="PF07819">
    <property type="entry name" value="PGAP1"/>
    <property type="match status" value="1"/>
</dbReference>
<dbReference type="EMBL" id="MU865946">
    <property type="protein sequence ID" value="KAK4447920.1"/>
    <property type="molecule type" value="Genomic_DNA"/>
</dbReference>
<comment type="similarity">
    <text evidence="3">Belongs to the GPI inositol-deacylase family.</text>
</comment>
<dbReference type="GO" id="GO:0005789">
    <property type="term" value="C:endoplasmic reticulum membrane"/>
    <property type="evidence" value="ECO:0007669"/>
    <property type="project" value="UniProtKB-SubCell"/>
</dbReference>
<name>A0AAV9GKG0_9PEZI</name>
<comment type="caution">
    <text evidence="5">The sequence shown here is derived from an EMBL/GenBank/DDBJ whole genome shotgun (WGS) entry which is preliminary data.</text>
</comment>
<evidence type="ECO:0000256" key="2">
    <source>
        <dbReference type="ARBA" id="ARBA00015856"/>
    </source>
</evidence>
<evidence type="ECO:0000313" key="6">
    <source>
        <dbReference type="Proteomes" id="UP001321760"/>
    </source>
</evidence>
<evidence type="ECO:0000259" key="4">
    <source>
        <dbReference type="Pfam" id="PF07819"/>
    </source>
</evidence>
<dbReference type="Gene3D" id="3.40.50.1820">
    <property type="entry name" value="alpha/beta hydrolase"/>
    <property type="match status" value="1"/>
</dbReference>
<keyword evidence="3" id="KW-0378">Hydrolase</keyword>
<accession>A0AAV9GKG0</accession>
<protein>
    <recommendedName>
        <fullName evidence="2 3">GPI inositol-deacylase</fullName>
        <ecNumber evidence="3">3.1.-.-</ecNumber>
    </recommendedName>
</protein>
<dbReference type="Proteomes" id="UP001321760">
    <property type="component" value="Unassembled WGS sequence"/>
</dbReference>
<comment type="function">
    <text evidence="1 3">Involved in inositol deacylation of GPI-anchored proteins which plays important roles in the quality control and ER-associated degradation of GPI-anchored proteins.</text>
</comment>
<keyword evidence="6" id="KW-1185">Reference proteome</keyword>
<reference evidence="5" key="2">
    <citation type="submission" date="2023-05" db="EMBL/GenBank/DDBJ databases">
        <authorList>
            <consortium name="Lawrence Berkeley National Laboratory"/>
            <person name="Steindorff A."/>
            <person name="Hensen N."/>
            <person name="Bonometti L."/>
            <person name="Westerberg I."/>
            <person name="Brannstrom I.O."/>
            <person name="Guillou S."/>
            <person name="Cros-Aarteil S."/>
            <person name="Calhoun S."/>
            <person name="Haridas S."/>
            <person name="Kuo A."/>
            <person name="Mondo S."/>
            <person name="Pangilinan J."/>
            <person name="Riley R."/>
            <person name="Labutti K."/>
            <person name="Andreopoulos B."/>
            <person name="Lipzen A."/>
            <person name="Chen C."/>
            <person name="Yanf M."/>
            <person name="Daum C."/>
            <person name="Ng V."/>
            <person name="Clum A."/>
            <person name="Ohm R."/>
            <person name="Martin F."/>
            <person name="Silar P."/>
            <person name="Natvig D."/>
            <person name="Lalanne C."/>
            <person name="Gautier V."/>
            <person name="Ament-Velasquez S.L."/>
            <person name="Kruys A."/>
            <person name="Hutchinson M.I."/>
            <person name="Powell A.J."/>
            <person name="Barry K."/>
            <person name="Miller A.N."/>
            <person name="Grigoriev I.V."/>
            <person name="Debuchy R."/>
            <person name="Gladieux P."/>
            <person name="Thoren M.H."/>
            <person name="Johannesson H."/>
        </authorList>
    </citation>
    <scope>NUCLEOTIDE SEQUENCE</scope>
    <source>
        <strain evidence="5">PSN243</strain>
    </source>
</reference>
<feature type="domain" description="GPI inositol-deacylase PGAP1-like alpha/beta" evidence="4">
    <location>
        <begin position="159"/>
        <end position="207"/>
    </location>
</feature>
<organism evidence="5 6">
    <name type="scientific">Podospora aff. communis PSN243</name>
    <dbReference type="NCBI Taxonomy" id="3040156"/>
    <lineage>
        <taxon>Eukaryota</taxon>
        <taxon>Fungi</taxon>
        <taxon>Dikarya</taxon>
        <taxon>Ascomycota</taxon>
        <taxon>Pezizomycotina</taxon>
        <taxon>Sordariomycetes</taxon>
        <taxon>Sordariomycetidae</taxon>
        <taxon>Sordariales</taxon>
        <taxon>Podosporaceae</taxon>
        <taxon>Podospora</taxon>
    </lineage>
</organism>
<gene>
    <name evidence="5" type="ORF">QBC34DRAFT_121805</name>
</gene>
<dbReference type="GO" id="GO:0016788">
    <property type="term" value="F:hydrolase activity, acting on ester bonds"/>
    <property type="evidence" value="ECO:0007669"/>
    <property type="project" value="InterPro"/>
</dbReference>
<sequence length="358" mass="39651">MTPSKAYLAKISSLATPVSHLKSHYKSSALHASCRAFALARQVRPPAITAARKFSVSARRCETKGVGDARIKGLGTEIKDTYAYVRDRYDTPKYPVVLAHGLLGFAELKLAGSYLPPIHYWRGIKEALSAQNIEVITTSVPPSGSIAQRAAKLAEGIEAHANGRSVNIVAHSMGGLDARYMISHLKPKGVDVKSLVTVATPHHGSAVADYIMEEIGPENLSRLYNLWRKTTGWDHDAFEQLTRKYMVEEFNHCIPDDPAVRYFSYGAMLVEKPPLLSPFRVSHKLLNHLEGPNDGLVSVESSQWGTYKGTLLGVNHLDLINWTNRLRFAVRKWLGKKQSFNAIAFYLDIADMLAKEGL</sequence>
<evidence type="ECO:0000256" key="3">
    <source>
        <dbReference type="RuleBase" id="RU365011"/>
    </source>
</evidence>
<keyword evidence="3" id="KW-0256">Endoplasmic reticulum</keyword>
<dbReference type="GO" id="GO:0015031">
    <property type="term" value="P:protein transport"/>
    <property type="evidence" value="ECO:0007669"/>
    <property type="project" value="UniProtKB-KW"/>
</dbReference>
<dbReference type="SUPFAM" id="SSF53474">
    <property type="entry name" value="alpha/beta-Hydrolases"/>
    <property type="match status" value="1"/>
</dbReference>
<keyword evidence="3" id="KW-0472">Membrane</keyword>
<evidence type="ECO:0000256" key="1">
    <source>
        <dbReference type="ARBA" id="ARBA00003496"/>
    </source>
</evidence>
<comment type="subcellular location">
    <subcellularLocation>
        <location evidence="3">Endoplasmic reticulum membrane</location>
    </subcellularLocation>
</comment>
<keyword evidence="3" id="KW-0813">Transport</keyword>
<keyword evidence="3" id="KW-0653">Protein transport</keyword>
<dbReference type="EC" id="3.1.-.-" evidence="3"/>
<dbReference type="InterPro" id="IPR029058">
    <property type="entry name" value="AB_hydrolase_fold"/>
</dbReference>